<dbReference type="AlphaFoldDB" id="A0A1I7Y9B8"/>
<dbReference type="Proteomes" id="UP000095287">
    <property type="component" value="Unplaced"/>
</dbReference>
<keyword evidence="1" id="KW-0812">Transmembrane</keyword>
<dbReference type="WBParaSite" id="L893_g14067.t1">
    <property type="protein sequence ID" value="L893_g14067.t1"/>
    <property type="gene ID" value="L893_g14067"/>
</dbReference>
<keyword evidence="1" id="KW-1133">Transmembrane helix</keyword>
<protein>
    <submittedName>
        <fullName evidence="3">SH3 domain-containing protein</fullName>
    </submittedName>
</protein>
<name>A0A1I7Y9B8_9BILA</name>
<keyword evidence="1" id="KW-0472">Membrane</keyword>
<evidence type="ECO:0000313" key="2">
    <source>
        <dbReference type="Proteomes" id="UP000095287"/>
    </source>
</evidence>
<reference evidence="3" key="1">
    <citation type="submission" date="2016-11" db="UniProtKB">
        <authorList>
            <consortium name="WormBaseParasite"/>
        </authorList>
    </citation>
    <scope>IDENTIFICATION</scope>
</reference>
<evidence type="ECO:0000313" key="3">
    <source>
        <dbReference type="WBParaSite" id="L893_g14067.t1"/>
    </source>
</evidence>
<proteinExistence type="predicted"/>
<accession>A0A1I7Y9B8</accession>
<organism evidence="2 3">
    <name type="scientific">Steinernema glaseri</name>
    <dbReference type="NCBI Taxonomy" id="37863"/>
    <lineage>
        <taxon>Eukaryota</taxon>
        <taxon>Metazoa</taxon>
        <taxon>Ecdysozoa</taxon>
        <taxon>Nematoda</taxon>
        <taxon>Chromadorea</taxon>
        <taxon>Rhabditida</taxon>
        <taxon>Tylenchina</taxon>
        <taxon>Panagrolaimomorpha</taxon>
        <taxon>Strongyloidoidea</taxon>
        <taxon>Steinernematidae</taxon>
        <taxon>Steinernema</taxon>
    </lineage>
</organism>
<feature type="transmembrane region" description="Helical" evidence="1">
    <location>
        <begin position="118"/>
        <end position="143"/>
    </location>
</feature>
<evidence type="ECO:0000256" key="1">
    <source>
        <dbReference type="SAM" id="Phobius"/>
    </source>
</evidence>
<sequence length="178" mass="19913">MSRFSQNAYVGYGHVIVRPKSAKPCNPTVARILDIEANYEANNTYKMSGEKKGYVALEFPPVGAQVVRASHVTTNGTPDTPSSESKIQFDRLSISEVIVPHRTQVDPPSVFCGHILKLLVLVGLVVLALLFAQCILYLLYVVFSHCFDANDSNDTRSLHKKISDDFFGAFKSYRRSWR</sequence>
<keyword evidence="2" id="KW-1185">Reference proteome</keyword>